<proteinExistence type="predicted"/>
<sequence>MFDEEQAAAEPGLRLVEVTIASSDLGRFWRYGKAHGAYKTAVDSRWEYDGRKRRRLAGANVEDGWAWRQGEKGPKHALTEALARYLDHNLAFHLFHPAVRVVQISCGSFVLAQSRLKLVKVGGDLTEGVARAAWTFVTQLGARLSHDEYPVV</sequence>
<name>A0A2A9P988_OPHUN</name>
<evidence type="ECO:0000313" key="1">
    <source>
        <dbReference type="EMBL" id="PFH57487.1"/>
    </source>
</evidence>
<reference evidence="1 2" key="2">
    <citation type="journal article" date="2017" name="Sci. Rep.">
        <title>Ant-infecting Ophiocordyceps genomes reveal a high diversity of potential behavioral manipulation genes and a possible major role for enterotoxins.</title>
        <authorList>
            <person name="de Bekker C."/>
            <person name="Ohm R.A."/>
            <person name="Evans H.C."/>
            <person name="Brachmann A."/>
            <person name="Hughes D.P."/>
        </authorList>
    </citation>
    <scope>NUCLEOTIDE SEQUENCE [LARGE SCALE GENOMIC DNA]</scope>
    <source>
        <strain evidence="1 2">SC16a</strain>
    </source>
</reference>
<accession>A0A2A9P988</accession>
<keyword evidence="2" id="KW-1185">Reference proteome</keyword>
<dbReference type="Proteomes" id="UP000037136">
    <property type="component" value="Unassembled WGS sequence"/>
</dbReference>
<comment type="caution">
    <text evidence="1">The sequence shown here is derived from an EMBL/GenBank/DDBJ whole genome shotgun (WGS) entry which is preliminary data.</text>
</comment>
<dbReference type="Pfam" id="PF13092">
    <property type="entry name" value="CENP-L"/>
    <property type="match status" value="1"/>
</dbReference>
<gene>
    <name evidence="1" type="ORF">XA68_15000</name>
</gene>
<reference evidence="1 2" key="1">
    <citation type="journal article" date="2015" name="BMC Genomics">
        <title>Gene expression during zombie ant biting behavior reflects the complexity underlying fungal parasitic behavioral manipulation.</title>
        <authorList>
            <person name="de Bekker C."/>
            <person name="Ohm R.A."/>
            <person name="Loreto R.G."/>
            <person name="Sebastian A."/>
            <person name="Albert I."/>
            <person name="Merrow M."/>
            <person name="Brachmann A."/>
            <person name="Hughes D.P."/>
        </authorList>
    </citation>
    <scope>NUCLEOTIDE SEQUENCE [LARGE SCALE GENOMIC DNA]</scope>
    <source>
        <strain evidence="1 2">SC16a</strain>
    </source>
</reference>
<dbReference type="AlphaFoldDB" id="A0A2A9P988"/>
<evidence type="ECO:0000313" key="2">
    <source>
        <dbReference type="Proteomes" id="UP000037136"/>
    </source>
</evidence>
<protein>
    <submittedName>
        <fullName evidence="1">Uncharacterized protein</fullName>
    </submittedName>
</protein>
<dbReference type="InterPro" id="IPR025204">
    <property type="entry name" value="CENP-L"/>
</dbReference>
<dbReference type="EMBL" id="LAZP02000402">
    <property type="protein sequence ID" value="PFH57487.1"/>
    <property type="molecule type" value="Genomic_DNA"/>
</dbReference>
<dbReference type="OrthoDB" id="8864979at2759"/>
<organism evidence="1 2">
    <name type="scientific">Ophiocordyceps unilateralis</name>
    <name type="common">Zombie-ant fungus</name>
    <name type="synonym">Torrubia unilateralis</name>
    <dbReference type="NCBI Taxonomy" id="268505"/>
    <lineage>
        <taxon>Eukaryota</taxon>
        <taxon>Fungi</taxon>
        <taxon>Dikarya</taxon>
        <taxon>Ascomycota</taxon>
        <taxon>Pezizomycotina</taxon>
        <taxon>Sordariomycetes</taxon>
        <taxon>Hypocreomycetidae</taxon>
        <taxon>Hypocreales</taxon>
        <taxon>Ophiocordycipitaceae</taxon>
        <taxon>Ophiocordyceps</taxon>
    </lineage>
</organism>